<dbReference type="AlphaFoldDB" id="A0A1M4U7P9"/>
<organism evidence="1 2">
    <name type="scientific">Flavisolibacter ginsengisoli DSM 18119</name>
    <dbReference type="NCBI Taxonomy" id="1121884"/>
    <lineage>
        <taxon>Bacteria</taxon>
        <taxon>Pseudomonadati</taxon>
        <taxon>Bacteroidota</taxon>
        <taxon>Chitinophagia</taxon>
        <taxon>Chitinophagales</taxon>
        <taxon>Chitinophagaceae</taxon>
        <taxon>Flavisolibacter</taxon>
    </lineage>
</organism>
<gene>
    <name evidence="1" type="ORF">SAMN02745131_00553</name>
</gene>
<reference evidence="1 2" key="1">
    <citation type="submission" date="2016-11" db="EMBL/GenBank/DDBJ databases">
        <authorList>
            <person name="Jaros S."/>
            <person name="Januszkiewicz K."/>
            <person name="Wedrychowicz H."/>
        </authorList>
    </citation>
    <scope>NUCLEOTIDE SEQUENCE [LARGE SCALE GENOMIC DNA]</scope>
    <source>
        <strain evidence="1 2">DSM 18119</strain>
    </source>
</reference>
<proteinExistence type="predicted"/>
<name>A0A1M4U7P9_9BACT</name>
<dbReference type="Proteomes" id="UP000184048">
    <property type="component" value="Unassembled WGS sequence"/>
</dbReference>
<dbReference type="RefSeq" id="WP_217652917.1">
    <property type="nucleotide sequence ID" value="NZ_FQUU01000002.1"/>
</dbReference>
<dbReference type="EMBL" id="FQUU01000002">
    <property type="protein sequence ID" value="SHE52735.1"/>
    <property type="molecule type" value="Genomic_DNA"/>
</dbReference>
<evidence type="ECO:0000313" key="2">
    <source>
        <dbReference type="Proteomes" id="UP000184048"/>
    </source>
</evidence>
<evidence type="ECO:0000313" key="1">
    <source>
        <dbReference type="EMBL" id="SHE52735.1"/>
    </source>
</evidence>
<protein>
    <submittedName>
        <fullName evidence="1">Uncharacterized protein</fullName>
    </submittedName>
</protein>
<accession>A0A1M4U7P9</accession>
<keyword evidence="2" id="KW-1185">Reference proteome</keyword>
<sequence length="254" mass="28969">MRILLIMLTLWSVVCHGQVRKGDYVKTFPFKNIYQKITKQFARIDSLQQSGGYDSLESENEKVISILNQYRTHLFNFPDTLNYDFIYLAKSADKNLVLVSWDTRTGGTLIAFTTMAIFKTPQGVATRMLVDTTDESMPYSYMHYNSVNTIKATNGRSIYLAWGNGQGSTALPWQELRAFSIVNGQLIEPKIFPDKMSKVYVEFDLHAFNEEQRVPSIKIKDCGRTIRVPIEGAKQGFSGKYKTYTFNGKNFVAS</sequence>